<dbReference type="Pfam" id="PF15428">
    <property type="entry name" value="Imm26"/>
    <property type="match status" value="1"/>
</dbReference>
<accession>A0A364NHD4</accession>
<evidence type="ECO:0000313" key="2">
    <source>
        <dbReference type="Proteomes" id="UP000250744"/>
    </source>
</evidence>
<keyword evidence="2" id="KW-1185">Reference proteome</keyword>
<protein>
    <submittedName>
        <fullName evidence="1">Uncharacterized protein</fullName>
    </submittedName>
</protein>
<comment type="caution">
    <text evidence="1">The sequence shown here is derived from an EMBL/GenBank/DDBJ whole genome shotgun (WGS) entry which is preliminary data.</text>
</comment>
<dbReference type="AlphaFoldDB" id="A0A364NHD4"/>
<dbReference type="OrthoDB" id="3523981at2"/>
<reference evidence="1 2" key="1">
    <citation type="submission" date="2018-06" db="EMBL/GenBank/DDBJ databases">
        <title>Nitrincola tibetense sp. nov., isolated from Lake XuguoCo on Tibetan Plateau.</title>
        <authorList>
            <person name="Xing P."/>
        </authorList>
    </citation>
    <scope>NUCLEOTIDE SEQUENCE [LARGE SCALE GENOMIC DNA]</scope>
    <source>
        <strain evidence="2">xg18</strain>
    </source>
</reference>
<name>A0A364NHD4_9GAMM</name>
<dbReference type="EMBL" id="QKRX01000025">
    <property type="protein sequence ID" value="RAU16454.1"/>
    <property type="molecule type" value="Genomic_DNA"/>
</dbReference>
<dbReference type="InterPro" id="IPR029278">
    <property type="entry name" value="Imm26"/>
</dbReference>
<dbReference type="Proteomes" id="UP000250744">
    <property type="component" value="Unassembled WGS sequence"/>
</dbReference>
<gene>
    <name evidence="1" type="ORF">DN062_17985</name>
</gene>
<evidence type="ECO:0000313" key="1">
    <source>
        <dbReference type="EMBL" id="RAU16454.1"/>
    </source>
</evidence>
<proteinExistence type="predicted"/>
<organism evidence="1 2">
    <name type="scientific">Nitrincola tibetensis</name>
    <dbReference type="NCBI Taxonomy" id="2219697"/>
    <lineage>
        <taxon>Bacteria</taxon>
        <taxon>Pseudomonadati</taxon>
        <taxon>Pseudomonadota</taxon>
        <taxon>Gammaproteobacteria</taxon>
        <taxon>Oceanospirillales</taxon>
        <taxon>Oceanospirillaceae</taxon>
        <taxon>Nitrincola</taxon>
    </lineage>
</organism>
<sequence length="162" mass="18397">MWALCFRGRVSLTRAKRWTEGNVVAVPLEDGGFGFGVVVEEPLVAFFTRRANTKEMPADISSAAIAFSVWVMNNAIGKAHWSIVGTIDLPSHVELDPWFFKKDIISGKYSLYRHLEEKPALRDDCVNLERAAVWEPEHVESRLTDFLAGREHQNKWVRSLAL</sequence>